<evidence type="ECO:0000313" key="2">
    <source>
        <dbReference type="EMBL" id="KKP59261.1"/>
    </source>
</evidence>
<feature type="transmembrane region" description="Helical" evidence="1">
    <location>
        <begin position="12"/>
        <end position="34"/>
    </location>
</feature>
<organism evidence="2 3">
    <name type="scientific">Candidatus Magasanikbacteria bacterium GW2011_GWC2_34_16</name>
    <dbReference type="NCBI Taxonomy" id="1619045"/>
    <lineage>
        <taxon>Bacteria</taxon>
        <taxon>Candidatus Magasanikiibacteriota</taxon>
    </lineage>
</organism>
<keyword evidence="1" id="KW-0472">Membrane</keyword>
<evidence type="ECO:0000256" key="1">
    <source>
        <dbReference type="SAM" id="Phobius"/>
    </source>
</evidence>
<keyword evidence="1" id="KW-1133">Transmembrane helix</keyword>
<keyword evidence="1" id="KW-0812">Transmembrane</keyword>
<name>A0A0G0B6C7_9BACT</name>
<comment type="caution">
    <text evidence="2">The sequence shown here is derived from an EMBL/GenBank/DDBJ whole genome shotgun (WGS) entry which is preliminary data.</text>
</comment>
<sequence length="598" mass="67309">MYNKKGFASVGVILLVIGGIILIGGGVVAGYWFAQKTKLENVIPEKIGTVVDDVAPIDPPIAIEDMPQEPPVEFAKDFDFAKYVLSTSTVVNSANAYANYSLPKDFYKNIVWRGYRADMPSLNLLKAEADSLELAKIAESGNYISYEDLGGRFTYLDKPGAIIFAGLSCGMMDCASVSPNKEFFVLYDGKIILLALNSQIEAVDYKTLFQPSINIDKTSSLHLIEFPKYLYGSNLRQKLVYYSEGSVQSYNFSNKKEVVFTDKVVGDVYSDMQIVDSNDNGYYVYSPDGRVGYYSYEPDFIGKNVVLSGGGNLKDYQLMSAGCGRSRLNLVNDKLFDIEKDLQVVGKNSFGDKVYELTDKNNKVYHDFYNSTYYPSPDGKVSYEKFIADKPIYLWQSPFGYWVALKSDKYQPMAECGKPVIYLYPTKTTNVKVQVELSKWSVSEPAYNNGWEVVAEPNGKLTEVKSGNVYPYLFWEGQGVGSVADNRDGFVVKREEVSKFLREKLLMLGLNEKESADFREFWESHMTKAPYYFVTFYGTNAMNTIAPLKINPKPDTVIRILMDYKPLLKPIVVKEQSLRSVPRTGFTVIEWGGVLGRE</sequence>
<dbReference type="EMBL" id="LBPO01000004">
    <property type="protein sequence ID" value="KKP59261.1"/>
    <property type="molecule type" value="Genomic_DNA"/>
</dbReference>
<evidence type="ECO:0000313" key="3">
    <source>
        <dbReference type="Proteomes" id="UP000034927"/>
    </source>
</evidence>
<proteinExistence type="predicted"/>
<dbReference type="Proteomes" id="UP000034927">
    <property type="component" value="Unassembled WGS sequence"/>
</dbReference>
<reference evidence="2 3" key="1">
    <citation type="journal article" date="2015" name="Nature">
        <title>rRNA introns, odd ribosomes, and small enigmatic genomes across a large radiation of phyla.</title>
        <authorList>
            <person name="Brown C.T."/>
            <person name="Hug L.A."/>
            <person name="Thomas B.C."/>
            <person name="Sharon I."/>
            <person name="Castelle C.J."/>
            <person name="Singh A."/>
            <person name="Wilkins M.J."/>
            <person name="Williams K.H."/>
            <person name="Banfield J.F."/>
        </authorList>
    </citation>
    <scope>NUCLEOTIDE SEQUENCE [LARGE SCALE GENOMIC DNA]</scope>
</reference>
<protein>
    <submittedName>
        <fullName evidence="2">Uncharacterized protein</fullName>
    </submittedName>
</protein>
<accession>A0A0G0B6C7</accession>
<dbReference type="AlphaFoldDB" id="A0A0G0B6C7"/>
<gene>
    <name evidence="2" type="ORF">UR53_C0004G0014</name>
</gene>